<evidence type="ECO:0000259" key="5">
    <source>
        <dbReference type="PROSITE" id="PS50949"/>
    </source>
</evidence>
<dbReference type="GO" id="GO:0003700">
    <property type="term" value="F:DNA-binding transcription factor activity"/>
    <property type="evidence" value="ECO:0007669"/>
    <property type="project" value="InterPro"/>
</dbReference>
<dbReference type="SUPFAM" id="SSF46785">
    <property type="entry name" value="Winged helix' DNA-binding domain"/>
    <property type="match status" value="1"/>
</dbReference>
<evidence type="ECO:0000256" key="3">
    <source>
        <dbReference type="ARBA" id="ARBA00023163"/>
    </source>
</evidence>
<dbReference type="Proteomes" id="UP000053859">
    <property type="component" value="Unassembled WGS sequence"/>
</dbReference>
<dbReference type="SMART" id="SM00345">
    <property type="entry name" value="HTH_GNTR"/>
    <property type="match status" value="1"/>
</dbReference>
<keyword evidence="1" id="KW-0805">Transcription regulation</keyword>
<dbReference type="OrthoDB" id="7363114at2"/>
<name>A0A0K8PTQ8_STRAJ</name>
<feature type="coiled-coil region" evidence="4">
    <location>
        <begin position="90"/>
        <end position="117"/>
    </location>
</feature>
<keyword evidence="2" id="KW-0238">DNA-binding</keyword>
<dbReference type="GO" id="GO:0045892">
    <property type="term" value="P:negative regulation of DNA-templated transcription"/>
    <property type="evidence" value="ECO:0007669"/>
    <property type="project" value="TreeGrafter"/>
</dbReference>
<evidence type="ECO:0000313" key="6">
    <source>
        <dbReference type="EMBL" id="GAP50834.1"/>
    </source>
</evidence>
<dbReference type="Gene3D" id="1.10.10.10">
    <property type="entry name" value="Winged helix-like DNA-binding domain superfamily/Winged helix DNA-binding domain"/>
    <property type="match status" value="1"/>
</dbReference>
<accession>A0A0K8PTQ8</accession>
<dbReference type="InterPro" id="IPR050679">
    <property type="entry name" value="Bact_HTH_transcr_reg"/>
</dbReference>
<feature type="domain" description="HTH gntR-type" evidence="5">
    <location>
        <begin position="9"/>
        <end position="77"/>
    </location>
</feature>
<dbReference type="PATRIC" id="fig|146537.3.peg.5995"/>
<dbReference type="InterPro" id="IPR036390">
    <property type="entry name" value="WH_DNA-bd_sf"/>
</dbReference>
<dbReference type="RefSeq" id="WP_078945537.1">
    <property type="nucleotide sequence ID" value="NZ_DF968354.1"/>
</dbReference>
<gene>
    <name evidence="6" type="ORF">SAZU_5693</name>
</gene>
<evidence type="ECO:0000313" key="7">
    <source>
        <dbReference type="Proteomes" id="UP000053859"/>
    </source>
</evidence>
<dbReference type="CDD" id="cd07377">
    <property type="entry name" value="WHTH_GntR"/>
    <property type="match status" value="1"/>
</dbReference>
<dbReference type="PRINTS" id="PR00035">
    <property type="entry name" value="HTHGNTR"/>
</dbReference>
<keyword evidence="4" id="KW-0175">Coiled coil</keyword>
<sequence length="125" mass="13668">MALKTDDPRPPYIQVADELRREIQAGRYAPGQKLPSVRDLSERFNIASMTVNNALRVLREDGLVFSTPGRGTFVREQAATEAVSQDGDQVAQLVEQVQALTTTVSELSERLARLEGQQTAGSPAD</sequence>
<dbReference type="PANTHER" id="PTHR44846:SF17">
    <property type="entry name" value="GNTR-FAMILY TRANSCRIPTIONAL REGULATOR"/>
    <property type="match status" value="1"/>
</dbReference>
<evidence type="ECO:0000256" key="1">
    <source>
        <dbReference type="ARBA" id="ARBA00023015"/>
    </source>
</evidence>
<dbReference type="AlphaFoldDB" id="A0A0K8PTQ8"/>
<organism evidence="6 7">
    <name type="scientific">Streptomyces azureus</name>
    <dbReference type="NCBI Taxonomy" id="146537"/>
    <lineage>
        <taxon>Bacteria</taxon>
        <taxon>Bacillati</taxon>
        <taxon>Actinomycetota</taxon>
        <taxon>Actinomycetes</taxon>
        <taxon>Kitasatosporales</taxon>
        <taxon>Streptomycetaceae</taxon>
        <taxon>Streptomyces</taxon>
    </lineage>
</organism>
<dbReference type="InterPro" id="IPR000524">
    <property type="entry name" value="Tscrpt_reg_HTH_GntR"/>
</dbReference>
<keyword evidence="3" id="KW-0804">Transcription</keyword>
<evidence type="ECO:0000256" key="2">
    <source>
        <dbReference type="ARBA" id="ARBA00023125"/>
    </source>
</evidence>
<dbReference type="PANTHER" id="PTHR44846">
    <property type="entry name" value="MANNOSYL-D-GLYCERATE TRANSPORT/METABOLISM SYSTEM REPRESSOR MNGR-RELATED"/>
    <property type="match status" value="1"/>
</dbReference>
<dbReference type="PROSITE" id="PS50949">
    <property type="entry name" value="HTH_GNTR"/>
    <property type="match status" value="1"/>
</dbReference>
<dbReference type="GO" id="GO:0003677">
    <property type="term" value="F:DNA binding"/>
    <property type="evidence" value="ECO:0007669"/>
    <property type="project" value="UniProtKB-KW"/>
</dbReference>
<dbReference type="Pfam" id="PF00392">
    <property type="entry name" value="GntR"/>
    <property type="match status" value="1"/>
</dbReference>
<dbReference type="EMBL" id="DF968354">
    <property type="protein sequence ID" value="GAP50834.1"/>
    <property type="molecule type" value="Genomic_DNA"/>
</dbReference>
<proteinExistence type="predicted"/>
<reference evidence="6" key="1">
    <citation type="journal article" date="2015" name="Genome Announc.">
        <title>Draft Genome Sequence of Thiostrepton-Producing Streptomyces azureus ATCC 14921.</title>
        <authorList>
            <person name="Sakihara K."/>
            <person name="Maeda J."/>
            <person name="Tashiro K."/>
            <person name="Fujino Y."/>
            <person name="Kuhara S."/>
            <person name="Ohshima T."/>
            <person name="Ogata S."/>
            <person name="Doi K."/>
        </authorList>
    </citation>
    <scope>NUCLEOTIDE SEQUENCE [LARGE SCALE GENOMIC DNA]</scope>
    <source>
        <strain evidence="6">ATCC14921</strain>
    </source>
</reference>
<dbReference type="InterPro" id="IPR036388">
    <property type="entry name" value="WH-like_DNA-bd_sf"/>
</dbReference>
<protein>
    <submittedName>
        <fullName evidence="6">Putative GntR family transcriptional regulator</fullName>
    </submittedName>
</protein>
<keyword evidence="7" id="KW-1185">Reference proteome</keyword>
<evidence type="ECO:0000256" key="4">
    <source>
        <dbReference type="SAM" id="Coils"/>
    </source>
</evidence>